<dbReference type="PANTHER" id="PTHR40278:SF1">
    <property type="entry name" value="DNA UTILIZATION PROTEIN HOFN"/>
    <property type="match status" value="1"/>
</dbReference>
<gene>
    <name evidence="2" type="ORF">COT92_02930</name>
</gene>
<evidence type="ECO:0000313" key="3">
    <source>
        <dbReference type="Proteomes" id="UP000230922"/>
    </source>
</evidence>
<evidence type="ECO:0000313" key="2">
    <source>
        <dbReference type="EMBL" id="PIR96093.1"/>
    </source>
</evidence>
<dbReference type="EMBL" id="PFAK01000047">
    <property type="protein sequence ID" value="PIR96093.1"/>
    <property type="molecule type" value="Genomic_DNA"/>
</dbReference>
<reference evidence="3" key="1">
    <citation type="submission" date="2017-09" db="EMBL/GenBank/DDBJ databases">
        <title>Depth-based differentiation of microbial function through sediment-hosted aquifers and enrichment of novel symbionts in the deep terrestrial subsurface.</title>
        <authorList>
            <person name="Probst A.J."/>
            <person name="Ladd B."/>
            <person name="Jarett J.K."/>
            <person name="Geller-Mcgrath D.E."/>
            <person name="Sieber C.M.K."/>
            <person name="Emerson J.B."/>
            <person name="Anantharaman K."/>
            <person name="Thomas B.C."/>
            <person name="Malmstrom R."/>
            <person name="Stieglmeier M."/>
            <person name="Klingl A."/>
            <person name="Woyke T."/>
            <person name="Ryan C.M."/>
            <person name="Banfield J.F."/>
        </authorList>
    </citation>
    <scope>NUCLEOTIDE SEQUENCE [LARGE SCALE GENOMIC DNA]</scope>
</reference>
<dbReference type="AlphaFoldDB" id="A0A2H0VAH6"/>
<dbReference type="InterPro" id="IPR052534">
    <property type="entry name" value="Extracell_DNA_Util/SecSys_Comp"/>
</dbReference>
<comment type="caution">
    <text evidence="2">The sequence shown here is derived from an EMBL/GenBank/DDBJ whole genome shotgun (WGS) entry which is preliminary data.</text>
</comment>
<name>A0A2H0VAH6_9BACT</name>
<sequence length="185" mass="20986">MTKIINLLPKIRQSEIRHEKVLSGLILVAWISLASFVVVFVLQLIGKAYLQGRLSAIGKQTEQIKLQVNKEENAEIRAQINEINNKISDFNFLADSSPKWSKVVKAFAVLPPAGIDITSFDVDTARQTITIRGYASTRGEVINLHDIIEADSEHFYNINYPLENLARAEDVNFHFTFFIKEDLLK</sequence>
<keyword evidence="1" id="KW-0472">Membrane</keyword>
<evidence type="ECO:0008006" key="4">
    <source>
        <dbReference type="Google" id="ProtNLM"/>
    </source>
</evidence>
<protein>
    <recommendedName>
        <fullName evidence="4">PilN domain-containing protein</fullName>
    </recommendedName>
</protein>
<organism evidence="2 3">
    <name type="scientific">Candidatus Doudnabacteria bacterium CG10_big_fil_rev_8_21_14_0_10_42_18</name>
    <dbReference type="NCBI Taxonomy" id="1974552"/>
    <lineage>
        <taxon>Bacteria</taxon>
        <taxon>Candidatus Doudnaibacteriota</taxon>
    </lineage>
</organism>
<evidence type="ECO:0000256" key="1">
    <source>
        <dbReference type="SAM" id="Phobius"/>
    </source>
</evidence>
<accession>A0A2H0VAH6</accession>
<keyword evidence="1" id="KW-0812">Transmembrane</keyword>
<dbReference type="PANTHER" id="PTHR40278">
    <property type="entry name" value="DNA UTILIZATION PROTEIN HOFN"/>
    <property type="match status" value="1"/>
</dbReference>
<keyword evidence="1" id="KW-1133">Transmembrane helix</keyword>
<proteinExistence type="predicted"/>
<feature type="transmembrane region" description="Helical" evidence="1">
    <location>
        <begin position="21"/>
        <end position="45"/>
    </location>
</feature>
<dbReference type="Proteomes" id="UP000230922">
    <property type="component" value="Unassembled WGS sequence"/>
</dbReference>